<name>A0A1C5AJN8_9ACTN</name>
<accession>A0A1C5AJN8</accession>
<protein>
    <submittedName>
        <fullName evidence="1">Uncharacterized protein</fullName>
    </submittedName>
</protein>
<dbReference type="AlphaFoldDB" id="A0A1C5AJN8"/>
<sequence length="89" mass="9564">MSRRSRFSAPTEAHPDAVAAVSRVHDRFLAIVADVVGDRRRAGPAGALLVTSLQGISVMENSGHLTAEKWQVTGDELLRMLIDQIARGG</sequence>
<gene>
    <name evidence="1" type="ORF">GA0070216_11857</name>
</gene>
<keyword evidence="2" id="KW-1185">Reference proteome</keyword>
<evidence type="ECO:0000313" key="2">
    <source>
        <dbReference type="Proteomes" id="UP000198797"/>
    </source>
</evidence>
<dbReference type="OrthoDB" id="3173376at2"/>
<dbReference type="EMBL" id="FMCU01000018">
    <property type="protein sequence ID" value="SCF45445.1"/>
    <property type="molecule type" value="Genomic_DNA"/>
</dbReference>
<organism evidence="1 2">
    <name type="scientific">Micromonospora matsumotoense</name>
    <dbReference type="NCBI Taxonomy" id="121616"/>
    <lineage>
        <taxon>Bacteria</taxon>
        <taxon>Bacillati</taxon>
        <taxon>Actinomycetota</taxon>
        <taxon>Actinomycetes</taxon>
        <taxon>Micromonosporales</taxon>
        <taxon>Micromonosporaceae</taxon>
        <taxon>Micromonospora</taxon>
    </lineage>
</organism>
<dbReference type="RefSeq" id="WP_091251847.1">
    <property type="nucleotide sequence ID" value="NZ_FMCU01000018.1"/>
</dbReference>
<proteinExistence type="predicted"/>
<dbReference type="Proteomes" id="UP000198797">
    <property type="component" value="Unassembled WGS sequence"/>
</dbReference>
<evidence type="ECO:0000313" key="1">
    <source>
        <dbReference type="EMBL" id="SCF45445.1"/>
    </source>
</evidence>
<reference evidence="2" key="1">
    <citation type="submission" date="2016-06" db="EMBL/GenBank/DDBJ databases">
        <authorList>
            <person name="Varghese N."/>
            <person name="Submissions Spin"/>
        </authorList>
    </citation>
    <scope>NUCLEOTIDE SEQUENCE [LARGE SCALE GENOMIC DNA]</scope>
    <source>
        <strain evidence="2">DSM 44100</strain>
    </source>
</reference>